<feature type="region of interest" description="Disordered" evidence="1">
    <location>
        <begin position="324"/>
        <end position="415"/>
    </location>
</feature>
<accession>A0A8H3DDB5</accession>
<feature type="compositionally biased region" description="Polar residues" evidence="1">
    <location>
        <begin position="325"/>
        <end position="345"/>
    </location>
</feature>
<sequence>MTQRFYQVVGYRGHFKPYYWRPYLDFGGKHEFAQEPYAVDAIAGPKSGLWCRTDSQGNEVPPFIELVMGVRPHGAISLLIPENDFDSHVKPAMGWTHRSHSCPDPYPTTMYASLSPIRFGSAKELADMLKDLRPVKAGARECDDSKLNKYLKEGDIKPERGRFEQARLLWHILYAGRAELPSIYGLPALSPTIRIVYFALTHWIDPKTYDPSAKEDLDILDFGWYEPGTGTTKHYIIEELSILSKVGKVDFIHGESTVIAESQIPNALRSLFSGTKPVILVTHDWARTSRFLSSQDIETDSTTWHNGVGTLLGFGRPREHVLGRQTANRHQSINSRSSSHPTSVECSPKDEFEHGVKSEDGKLGMAFSHGKRERDPRSLSPRSRTRPLERQDRHSRPIFRPDEDEENEGIEHPPPIPAVHIIDIRELFIALAPTHRSFILYPSMANRLGLEVEGWCAGNWARQFSTALGLLIGQSPIHQRIEELRRTPSVAPRVSVTKVPTVLEGIAGSGKDEAQPAWGDSSDEEDD</sequence>
<protein>
    <submittedName>
        <fullName evidence="2">Uncharacterized protein</fullName>
    </submittedName>
</protein>
<feature type="compositionally biased region" description="Basic and acidic residues" evidence="1">
    <location>
        <begin position="386"/>
        <end position="401"/>
    </location>
</feature>
<proteinExistence type="predicted"/>
<name>A0A8H3DDB5_9AGAM</name>
<comment type="caution">
    <text evidence="2">The sequence shown here is derived from an EMBL/GenBank/DDBJ whole genome shotgun (WGS) entry which is preliminary data.</text>
</comment>
<feature type="region of interest" description="Disordered" evidence="1">
    <location>
        <begin position="505"/>
        <end position="527"/>
    </location>
</feature>
<reference evidence="2" key="1">
    <citation type="submission" date="2021-01" db="EMBL/GenBank/DDBJ databases">
        <authorList>
            <person name="Kaushik A."/>
        </authorList>
    </citation>
    <scope>NUCLEOTIDE SEQUENCE</scope>
    <source>
        <strain evidence="2">AG6-10EEA</strain>
    </source>
</reference>
<evidence type="ECO:0000313" key="3">
    <source>
        <dbReference type="Proteomes" id="UP000663853"/>
    </source>
</evidence>
<dbReference type="EMBL" id="CAJMXA010003893">
    <property type="protein sequence ID" value="CAE6525688.1"/>
    <property type="molecule type" value="Genomic_DNA"/>
</dbReference>
<gene>
    <name evidence="2" type="ORF">RDB_LOCUS158792</name>
</gene>
<dbReference type="AlphaFoldDB" id="A0A8H3DDB5"/>
<evidence type="ECO:0000313" key="2">
    <source>
        <dbReference type="EMBL" id="CAE6525688.1"/>
    </source>
</evidence>
<dbReference type="Proteomes" id="UP000663853">
    <property type="component" value="Unassembled WGS sequence"/>
</dbReference>
<organism evidence="2 3">
    <name type="scientific">Rhizoctonia solani</name>
    <dbReference type="NCBI Taxonomy" id="456999"/>
    <lineage>
        <taxon>Eukaryota</taxon>
        <taxon>Fungi</taxon>
        <taxon>Dikarya</taxon>
        <taxon>Basidiomycota</taxon>
        <taxon>Agaricomycotina</taxon>
        <taxon>Agaricomycetes</taxon>
        <taxon>Cantharellales</taxon>
        <taxon>Ceratobasidiaceae</taxon>
        <taxon>Rhizoctonia</taxon>
    </lineage>
</organism>
<feature type="compositionally biased region" description="Basic and acidic residues" evidence="1">
    <location>
        <begin position="347"/>
        <end position="362"/>
    </location>
</feature>
<evidence type="ECO:0000256" key="1">
    <source>
        <dbReference type="SAM" id="MobiDB-lite"/>
    </source>
</evidence>